<evidence type="ECO:0000313" key="6">
    <source>
        <dbReference type="Proteomes" id="UP001501496"/>
    </source>
</evidence>
<name>A0ABP8CE23_9FLAO</name>
<evidence type="ECO:0000313" key="5">
    <source>
        <dbReference type="EMBL" id="GAA4237930.1"/>
    </source>
</evidence>
<dbReference type="CDD" id="cd08992">
    <property type="entry name" value="GH117"/>
    <property type="match status" value="1"/>
</dbReference>
<gene>
    <name evidence="5" type="ORF">GCM10022291_26430</name>
</gene>
<dbReference type="Pfam" id="PF04616">
    <property type="entry name" value="Glyco_hydro_43"/>
    <property type="match status" value="1"/>
</dbReference>
<accession>A0ABP8CE23</accession>
<evidence type="ECO:0000256" key="2">
    <source>
        <dbReference type="ARBA" id="ARBA00022801"/>
    </source>
</evidence>
<dbReference type="EMBL" id="BAABCA010000005">
    <property type="protein sequence ID" value="GAA4237930.1"/>
    <property type="molecule type" value="Genomic_DNA"/>
</dbReference>
<comment type="caution">
    <text evidence="5">The sequence shown here is derived from an EMBL/GenBank/DDBJ whole genome shotgun (WGS) entry which is preliminary data.</text>
</comment>
<dbReference type="RefSeq" id="WP_344788760.1">
    <property type="nucleotide sequence ID" value="NZ_BAABCA010000005.1"/>
</dbReference>
<evidence type="ECO:0000256" key="4">
    <source>
        <dbReference type="RuleBase" id="RU361187"/>
    </source>
</evidence>
<evidence type="ECO:0000256" key="3">
    <source>
        <dbReference type="ARBA" id="ARBA00023295"/>
    </source>
</evidence>
<keyword evidence="6" id="KW-1185">Reference proteome</keyword>
<dbReference type="PROSITE" id="PS51257">
    <property type="entry name" value="PROKAR_LIPOPROTEIN"/>
    <property type="match status" value="1"/>
</dbReference>
<proteinExistence type="inferred from homology"/>
<dbReference type="InterPro" id="IPR023296">
    <property type="entry name" value="Glyco_hydro_beta-prop_sf"/>
</dbReference>
<comment type="similarity">
    <text evidence="1 4">Belongs to the glycosyl hydrolase 43 family.</text>
</comment>
<dbReference type="InterPro" id="IPR006710">
    <property type="entry name" value="Glyco_hydro_43"/>
</dbReference>
<sequence>MRKQNIVVLILLLISIVGCNNKKEVVLEKEQKGAFPYQMPEEKPNRPLSAAMKRNYDAYFGVRPESNELYTQFRYTKLKGFDYNDGDGTISRRDPSKVIFANGKYYVWYTHRETSVAPIGIPRASESNDTIPSADWDLSDIYFATSKDGFTWEEQGVAVPRAEKPNPGHRSVTTTDILEWKGKYYLYYQAFSEAPGKNGGDYCPVAVSYANSPDGPWIATNKVVIPNGEKGEWDQHSVHDPFPLVHNGKVYLYYKSDFGKSDTTKMVRMHGLAIADNPLGPFKKHPLNPIMNSGHETTLFPFKEGVGAFTIRDGNESNTIQYAKDWVNFEIASTVEMMPNAAGPFIKDAFTNTKNGRGITWGLSHFARPHGDWKRNHVILLRFDCDLSQDIDDQSMKRHHVIPKYDDLFRQGLSKSQKNRILKETNQLNKE</sequence>
<organism evidence="5 6">
    <name type="scientific">Postechiella marina</name>
    <dbReference type="NCBI Taxonomy" id="943941"/>
    <lineage>
        <taxon>Bacteria</taxon>
        <taxon>Pseudomonadati</taxon>
        <taxon>Bacteroidota</taxon>
        <taxon>Flavobacteriia</taxon>
        <taxon>Flavobacteriales</taxon>
        <taxon>Flavobacteriaceae</taxon>
        <taxon>Postechiella</taxon>
    </lineage>
</organism>
<keyword evidence="3 4" id="KW-0326">Glycosidase</keyword>
<keyword evidence="2 4" id="KW-0378">Hydrolase</keyword>
<reference evidence="6" key="1">
    <citation type="journal article" date="2019" name="Int. J. Syst. Evol. Microbiol.">
        <title>The Global Catalogue of Microorganisms (GCM) 10K type strain sequencing project: providing services to taxonomists for standard genome sequencing and annotation.</title>
        <authorList>
            <consortium name="The Broad Institute Genomics Platform"/>
            <consortium name="The Broad Institute Genome Sequencing Center for Infectious Disease"/>
            <person name="Wu L."/>
            <person name="Ma J."/>
        </authorList>
    </citation>
    <scope>NUCLEOTIDE SEQUENCE [LARGE SCALE GENOMIC DNA]</scope>
    <source>
        <strain evidence="6">JCM 17630</strain>
    </source>
</reference>
<dbReference type="Gene3D" id="2.115.10.20">
    <property type="entry name" value="Glycosyl hydrolase domain, family 43"/>
    <property type="match status" value="1"/>
</dbReference>
<protein>
    <recommendedName>
        <fullName evidence="7">Glycoside hydrolase</fullName>
    </recommendedName>
</protein>
<dbReference type="Proteomes" id="UP001501496">
    <property type="component" value="Unassembled WGS sequence"/>
</dbReference>
<evidence type="ECO:0008006" key="7">
    <source>
        <dbReference type="Google" id="ProtNLM"/>
    </source>
</evidence>
<evidence type="ECO:0000256" key="1">
    <source>
        <dbReference type="ARBA" id="ARBA00009865"/>
    </source>
</evidence>
<dbReference type="SUPFAM" id="SSF75005">
    <property type="entry name" value="Arabinanase/levansucrase/invertase"/>
    <property type="match status" value="1"/>
</dbReference>